<organism evidence="2 3">
    <name type="scientific">Dimargaris verticillata</name>
    <dbReference type="NCBI Taxonomy" id="2761393"/>
    <lineage>
        <taxon>Eukaryota</taxon>
        <taxon>Fungi</taxon>
        <taxon>Fungi incertae sedis</taxon>
        <taxon>Zoopagomycota</taxon>
        <taxon>Kickxellomycotina</taxon>
        <taxon>Dimargaritomycetes</taxon>
        <taxon>Dimargaritales</taxon>
        <taxon>Dimargaritaceae</taxon>
        <taxon>Dimargaris</taxon>
    </lineage>
</organism>
<dbReference type="AlphaFoldDB" id="A0A9W8B5K9"/>
<feature type="compositionally biased region" description="Polar residues" evidence="1">
    <location>
        <begin position="223"/>
        <end position="242"/>
    </location>
</feature>
<sequence>MREHNAATVYWDRPPNASPVAMATHISQLSEQKLVHHWQNKGQGSLHRAVLVHNLYRACIAQIPLPLAVSPDVLPTTDPRHRLWADESAPVGPCVTSLLGSPGDQDWEQVSANLVDALALEGHTHSAHVTAWEGSTQSEEMSWFDACIDEVTSWDDDEDDYGMDEDSHHEAFDSYAHWVLPPNEPPTVASATLVAPVPSPPASPERLDEPRRPLAIEYFQLGPSTCPTVGHPTTSSPKQSLPSPDADTDDNELPPMLSMSSSLESSASLSGPSRPASPPLPLHTPHSLEPWVKHQDSKPVVAWLGSGAWEAGIKLDASCTRSLMAWPQYTTIALDAYPDEPWHQLAVVPYTPLHPAVHPGAPRQLPDFTQTATDTQMSPGAVEHRVLRLPLCTPDLLQPKLVANEAAPWARDGLNLALFYE</sequence>
<comment type="caution">
    <text evidence="2">The sequence shown here is derived from an EMBL/GenBank/DDBJ whole genome shotgun (WGS) entry which is preliminary data.</text>
</comment>
<evidence type="ECO:0000256" key="1">
    <source>
        <dbReference type="SAM" id="MobiDB-lite"/>
    </source>
</evidence>
<accession>A0A9W8B5K9</accession>
<proteinExistence type="predicted"/>
<gene>
    <name evidence="2" type="ORF">H4R34_000278</name>
</gene>
<protein>
    <submittedName>
        <fullName evidence="2">Uncharacterized protein</fullName>
    </submittedName>
</protein>
<feature type="region of interest" description="Disordered" evidence="1">
    <location>
        <begin position="223"/>
        <end position="290"/>
    </location>
</feature>
<keyword evidence="3" id="KW-1185">Reference proteome</keyword>
<evidence type="ECO:0000313" key="3">
    <source>
        <dbReference type="Proteomes" id="UP001151582"/>
    </source>
</evidence>
<name>A0A9W8B5K9_9FUNG</name>
<dbReference type="OrthoDB" id="10344488at2759"/>
<feature type="compositionally biased region" description="Low complexity" evidence="1">
    <location>
        <begin position="253"/>
        <end position="274"/>
    </location>
</feature>
<evidence type="ECO:0000313" key="2">
    <source>
        <dbReference type="EMBL" id="KAJ1985021.1"/>
    </source>
</evidence>
<dbReference type="EMBL" id="JANBQB010000006">
    <property type="protein sequence ID" value="KAJ1985021.1"/>
    <property type="molecule type" value="Genomic_DNA"/>
</dbReference>
<reference evidence="2" key="1">
    <citation type="submission" date="2022-07" db="EMBL/GenBank/DDBJ databases">
        <title>Phylogenomic reconstructions and comparative analyses of Kickxellomycotina fungi.</title>
        <authorList>
            <person name="Reynolds N.K."/>
            <person name="Stajich J.E."/>
            <person name="Barry K."/>
            <person name="Grigoriev I.V."/>
            <person name="Crous P."/>
            <person name="Smith M.E."/>
        </authorList>
    </citation>
    <scope>NUCLEOTIDE SEQUENCE</scope>
    <source>
        <strain evidence="2">RSA 567</strain>
    </source>
</reference>
<feature type="region of interest" description="Disordered" evidence="1">
    <location>
        <begin position="189"/>
        <end position="209"/>
    </location>
</feature>
<dbReference type="Proteomes" id="UP001151582">
    <property type="component" value="Unassembled WGS sequence"/>
</dbReference>